<proteinExistence type="inferred from homology"/>
<organism evidence="18 19">
    <name type="scientific">Rhizoctonia solani</name>
    <dbReference type="NCBI Taxonomy" id="456999"/>
    <lineage>
        <taxon>Eukaryota</taxon>
        <taxon>Fungi</taxon>
        <taxon>Dikarya</taxon>
        <taxon>Basidiomycota</taxon>
        <taxon>Agaricomycotina</taxon>
        <taxon>Agaricomycetes</taxon>
        <taxon>Cantharellales</taxon>
        <taxon>Ceratobasidiaceae</taxon>
        <taxon>Rhizoctonia</taxon>
    </lineage>
</organism>
<evidence type="ECO:0000256" key="7">
    <source>
        <dbReference type="ARBA" id="ARBA00022605"/>
    </source>
</evidence>
<dbReference type="InterPro" id="IPR009072">
    <property type="entry name" value="Histone-fold"/>
</dbReference>
<dbReference type="EMBL" id="CAJMWV010002152">
    <property type="protein sequence ID" value="CAE6455884.1"/>
    <property type="molecule type" value="Genomic_DNA"/>
</dbReference>
<dbReference type="Pfam" id="PF00808">
    <property type="entry name" value="CBFD_NFYB_HMF"/>
    <property type="match status" value="1"/>
</dbReference>
<comment type="pathway">
    <text evidence="3">Amino-acid biosynthesis; L-leucine biosynthesis; L-leucine from 3-methyl-2-oxobutanoate: step 1/4.</text>
</comment>
<dbReference type="PROSITE" id="PS00816">
    <property type="entry name" value="AIPM_HOMOCIT_SYNTH_2"/>
    <property type="match status" value="1"/>
</dbReference>
<comment type="catalytic activity">
    <reaction evidence="1">
        <text>3-methyl-2-oxobutanoate + acetyl-CoA + H2O = (2S)-2-isopropylmalate + CoA + H(+)</text>
        <dbReference type="Rhea" id="RHEA:21524"/>
        <dbReference type="ChEBI" id="CHEBI:1178"/>
        <dbReference type="ChEBI" id="CHEBI:11851"/>
        <dbReference type="ChEBI" id="CHEBI:15377"/>
        <dbReference type="ChEBI" id="CHEBI:15378"/>
        <dbReference type="ChEBI" id="CHEBI:57287"/>
        <dbReference type="ChEBI" id="CHEBI:57288"/>
        <dbReference type="EC" id="2.3.3.13"/>
    </reaction>
</comment>
<comment type="caution">
    <text evidence="18">The sequence shown here is derived from an EMBL/GenBank/DDBJ whole genome shotgun (WGS) entry which is preliminary data.</text>
</comment>
<dbReference type="NCBIfam" id="NF002991">
    <property type="entry name" value="PRK03739.1"/>
    <property type="match status" value="1"/>
</dbReference>
<keyword evidence="10" id="KW-0805">Transcription regulation</keyword>
<comment type="similarity">
    <text evidence="15">Belongs to the NFYC/HAP5 subunit family.</text>
</comment>
<comment type="subcellular location">
    <subcellularLocation>
        <location evidence="2">Nucleus</location>
    </subcellularLocation>
</comment>
<dbReference type="InterPro" id="IPR000891">
    <property type="entry name" value="PYR_CT"/>
</dbReference>
<evidence type="ECO:0000256" key="6">
    <source>
        <dbReference type="ARBA" id="ARBA00022430"/>
    </source>
</evidence>
<dbReference type="InterPro" id="IPR003958">
    <property type="entry name" value="CBFA_NFYB_domain"/>
</dbReference>
<keyword evidence="6" id="KW-0432">Leucine biosynthesis</keyword>
<evidence type="ECO:0000256" key="8">
    <source>
        <dbReference type="ARBA" id="ARBA00022679"/>
    </source>
</evidence>
<evidence type="ECO:0000256" key="1">
    <source>
        <dbReference type="ARBA" id="ARBA00000064"/>
    </source>
</evidence>
<accession>A0A8H3BFY9</accession>
<dbReference type="Gene3D" id="1.10.20.10">
    <property type="entry name" value="Histone, subunit A"/>
    <property type="match status" value="1"/>
</dbReference>
<evidence type="ECO:0000256" key="14">
    <source>
        <dbReference type="ARBA" id="ARBA00023304"/>
    </source>
</evidence>
<evidence type="ECO:0000256" key="10">
    <source>
        <dbReference type="ARBA" id="ARBA00023015"/>
    </source>
</evidence>
<comment type="similarity">
    <text evidence="4">Belongs to the alpha-IPM synthase/homocitrate synthase family. LeuA type 2 subfamily.</text>
</comment>
<feature type="compositionally biased region" description="Pro residues" evidence="16">
    <location>
        <begin position="36"/>
        <end position="46"/>
    </location>
</feature>
<evidence type="ECO:0000256" key="15">
    <source>
        <dbReference type="ARBA" id="ARBA00038129"/>
    </source>
</evidence>
<dbReference type="PROSITE" id="PS00815">
    <property type="entry name" value="AIPM_HOMOCIT_SYNTH_1"/>
    <property type="match status" value="1"/>
</dbReference>
<dbReference type="InterPro" id="IPR054692">
    <property type="entry name" value="LeuA-like_post-cat"/>
</dbReference>
<dbReference type="GO" id="GO:0003677">
    <property type="term" value="F:DNA binding"/>
    <property type="evidence" value="ECO:0007669"/>
    <property type="project" value="UniProtKB-KW"/>
</dbReference>
<reference evidence="18" key="1">
    <citation type="submission" date="2021-01" db="EMBL/GenBank/DDBJ databases">
        <authorList>
            <person name="Kaushik A."/>
        </authorList>
    </citation>
    <scope>NUCLEOTIDE SEQUENCE</scope>
    <source>
        <strain evidence="18">AG3-1AP</strain>
    </source>
</reference>
<dbReference type="PANTHER" id="PTHR46911:SF1">
    <property type="entry name" value="2-ISOPROPYLMALATE SYNTHASE"/>
    <property type="match status" value="1"/>
</dbReference>
<evidence type="ECO:0000256" key="2">
    <source>
        <dbReference type="ARBA" id="ARBA00004123"/>
    </source>
</evidence>
<dbReference type="InterPro" id="IPR005668">
    <property type="entry name" value="IPM_Synthase"/>
</dbReference>
<dbReference type="GO" id="GO:0046982">
    <property type="term" value="F:protein heterodimerization activity"/>
    <property type="evidence" value="ECO:0007669"/>
    <property type="project" value="InterPro"/>
</dbReference>
<dbReference type="CDD" id="cd22908">
    <property type="entry name" value="HFD_NFYC-like"/>
    <property type="match status" value="1"/>
</dbReference>
<dbReference type="GO" id="GO:0005739">
    <property type="term" value="C:mitochondrion"/>
    <property type="evidence" value="ECO:0007669"/>
    <property type="project" value="TreeGrafter"/>
</dbReference>
<dbReference type="GO" id="GO:0003852">
    <property type="term" value="F:2-isopropylmalate synthase activity"/>
    <property type="evidence" value="ECO:0007669"/>
    <property type="project" value="UniProtKB-EC"/>
</dbReference>
<dbReference type="PROSITE" id="PS50991">
    <property type="entry name" value="PYR_CT"/>
    <property type="match status" value="1"/>
</dbReference>
<evidence type="ECO:0000256" key="12">
    <source>
        <dbReference type="ARBA" id="ARBA00023163"/>
    </source>
</evidence>
<evidence type="ECO:0000256" key="3">
    <source>
        <dbReference type="ARBA" id="ARBA00004689"/>
    </source>
</evidence>
<evidence type="ECO:0000256" key="11">
    <source>
        <dbReference type="ARBA" id="ARBA00023125"/>
    </source>
</evidence>
<evidence type="ECO:0000256" key="16">
    <source>
        <dbReference type="SAM" id="MobiDB-lite"/>
    </source>
</evidence>
<dbReference type="GO" id="GO:0009098">
    <property type="term" value="P:L-leucine biosynthetic process"/>
    <property type="evidence" value="ECO:0007669"/>
    <property type="project" value="UniProtKB-KW"/>
</dbReference>
<dbReference type="GO" id="GO:0046872">
    <property type="term" value="F:metal ion binding"/>
    <property type="evidence" value="ECO:0007669"/>
    <property type="project" value="UniProtKB-KW"/>
</dbReference>
<dbReference type="AlphaFoldDB" id="A0A8H3BFY9"/>
<evidence type="ECO:0000256" key="13">
    <source>
        <dbReference type="ARBA" id="ARBA00023242"/>
    </source>
</evidence>
<dbReference type="NCBIfam" id="TIGR00970">
    <property type="entry name" value="leuA_yeast"/>
    <property type="match status" value="1"/>
</dbReference>
<dbReference type="Pfam" id="PF22615">
    <property type="entry name" value="IPMS_D2"/>
    <property type="match status" value="1"/>
</dbReference>
<dbReference type="InterPro" id="IPR002034">
    <property type="entry name" value="AIPM/Hcit_synth_CS"/>
</dbReference>
<dbReference type="InterPro" id="IPR036230">
    <property type="entry name" value="LeuA_allosteric_dom_sf"/>
</dbReference>
<dbReference type="HAMAP" id="MF_00572">
    <property type="entry name" value="LeuA_type2"/>
    <property type="match status" value="1"/>
</dbReference>
<dbReference type="SUPFAM" id="SSF51569">
    <property type="entry name" value="Aldolase"/>
    <property type="match status" value="1"/>
</dbReference>
<keyword evidence="7" id="KW-0028">Amino-acid biosynthesis</keyword>
<dbReference type="GO" id="GO:0005634">
    <property type="term" value="C:nucleus"/>
    <property type="evidence" value="ECO:0007669"/>
    <property type="project" value="UniProtKB-SubCell"/>
</dbReference>
<keyword evidence="12" id="KW-0804">Transcription</keyword>
<evidence type="ECO:0000259" key="17">
    <source>
        <dbReference type="PROSITE" id="PS50991"/>
    </source>
</evidence>
<evidence type="ECO:0000313" key="18">
    <source>
        <dbReference type="EMBL" id="CAE6455884.1"/>
    </source>
</evidence>
<evidence type="ECO:0000256" key="9">
    <source>
        <dbReference type="ARBA" id="ARBA00022723"/>
    </source>
</evidence>
<dbReference type="InterPro" id="IPR013709">
    <property type="entry name" value="2-isopropylmalate_synth_dimer"/>
</dbReference>
<evidence type="ECO:0000256" key="4">
    <source>
        <dbReference type="ARBA" id="ARBA00009767"/>
    </source>
</evidence>
<dbReference type="Pfam" id="PF08502">
    <property type="entry name" value="LeuA_dimer"/>
    <property type="match status" value="2"/>
</dbReference>
<name>A0A8H3BFY9_9AGAM</name>
<keyword evidence="13" id="KW-0539">Nucleus</keyword>
<dbReference type="SUPFAM" id="SSF110921">
    <property type="entry name" value="2-isopropylmalate synthase LeuA, allosteric (dimerisation) domain"/>
    <property type="match status" value="2"/>
</dbReference>
<dbReference type="FunFam" id="1.10.20.10:FF:000062">
    <property type="entry name" value="Nuclear transcription factor Y subunit C"/>
    <property type="match status" value="1"/>
</dbReference>
<dbReference type="InterPro" id="IPR013785">
    <property type="entry name" value="Aldolase_TIM"/>
</dbReference>
<dbReference type="Pfam" id="PF00682">
    <property type="entry name" value="HMGL-like"/>
    <property type="match status" value="1"/>
</dbReference>
<dbReference type="SUPFAM" id="SSF89000">
    <property type="entry name" value="post-HMGL domain-like"/>
    <property type="match status" value="1"/>
</dbReference>
<feature type="region of interest" description="Disordered" evidence="16">
    <location>
        <begin position="32"/>
        <end position="71"/>
    </location>
</feature>
<protein>
    <recommendedName>
        <fullName evidence="5">2-isopropylmalate synthase</fullName>
        <ecNumber evidence="5">2.3.3.13</ecNumber>
    </recommendedName>
</protein>
<dbReference type="PANTHER" id="PTHR46911">
    <property type="match status" value="1"/>
</dbReference>
<dbReference type="Gene3D" id="3.30.160.270">
    <property type="match status" value="2"/>
</dbReference>
<evidence type="ECO:0000256" key="5">
    <source>
        <dbReference type="ARBA" id="ARBA00012973"/>
    </source>
</evidence>
<sequence>MSTPHARNIVRKLLAANSKMRIQDLYARGLSEFPATPFPSPPPPKRYPARGGGLKAAPPPAPNPGHPFRSKSYLKDKVLPDLVATGEIKRLHEIMPPTPGLASSKARVTRSRHALDTAGVDVWQWQLVGPQAEVPKPLLEDEPIPESHDWHRPNELFPAIAHKAKDQKAKRDPYGSGRWDHLNTRKRNARPEKLKMEKDKNPAVKYRPYTPLDLHDRTWPTKTITKAPIWLSTDLRDGNQALANPMSIAQKTRFFQHIVKCGLKEIEISYPAASEPDFQFTRNLIEGGLIPDDVLTPARTDLITRTFEALAGAKKAVLHMYNACCPCFRDVVFRNSQDETVELAVTHTKLVRKLVDEYSAKYGTQFKYEYSPETFSQTEPDFAVRVCEEVKKAWGKAGLGDERIIFNLPATVEIATPNHYADQIELFGRNITEREKVIISLHPHNDRGTAVAAAELAIMAGADRVEGTLLGNGERTGNVDIVTLALNQYSQGISPGLDFSDLQGVVDVVTACTELAVHPRHPYAGELVFTAFSGSHQDAIKKGFEAQAKRHAADVKTGNMLYWEIPYLPIDPADLGCTYEAVIRVNSQSGKGGVSYLVKQALSLDLPRRMQISFYQVVQALSEETGKEITMEDIVSAFKKTYRFGGGPHEGRLVLKSFTLSEVPPSRPASPGQENGLYDTGRRFEGKLLVDGAVRMIRGEGNGPLSALLDALRGHLDLDLSVREYSEHSIGEGTSVKAASYVELVKPDTDPNNKTIGGYWGVGVDSNIAASALRAVISAANNALGSDRVTPAKAHIVESEADIATAVYDSLSLDLPRHLQTAFLKVTKINTASTNGAISPDGLISLFRKTYEYDQTSQGPFTLREYAVITKDAHTRRFEGVVSIAGQNEKVIGEGNGPLSAFLTGLHTRLGKNARNPQTPGAELHGLIEVKEFSQHSIGTGSDVKAASYILLGMDAASSRRTAWGIGVDEDIAIATAERDEPDFKHPPLPLARIKKVMKNDPEVKMISADAPILFSKACEIFISEITARAYLVAEQHKRRTLAKADVARALSKSDQFDFLIDIVPREEGSKRSARGGLNRNEPKSGPSASGTAIESALTTDTSAILPEGVQPTEGLLEGEQANAGLMAQPIPGYPVSGPVNFAYPSGSTHHQ</sequence>
<evidence type="ECO:0000313" key="19">
    <source>
        <dbReference type="Proteomes" id="UP000663831"/>
    </source>
</evidence>
<dbReference type="Proteomes" id="UP000663831">
    <property type="component" value="Unassembled WGS sequence"/>
</dbReference>
<dbReference type="SMART" id="SM00917">
    <property type="entry name" value="LeuA_dimer"/>
    <property type="match status" value="2"/>
</dbReference>
<dbReference type="CDD" id="cd07942">
    <property type="entry name" value="DRE_TIM_LeuA"/>
    <property type="match status" value="1"/>
</dbReference>
<dbReference type="Gene3D" id="3.20.20.70">
    <property type="entry name" value="Aldolase class I"/>
    <property type="match status" value="1"/>
</dbReference>
<dbReference type="EC" id="2.3.3.13" evidence="5"/>
<gene>
    <name evidence="18" type="ORF">RDB_LOCUS71156</name>
</gene>
<keyword evidence="11" id="KW-0238">DNA-binding</keyword>
<dbReference type="InterPro" id="IPR039371">
    <property type="entry name" value="LeuA_N_DRE-TIM"/>
</dbReference>
<feature type="domain" description="Pyruvate carboxyltransferase" evidence="17">
    <location>
        <begin position="228"/>
        <end position="503"/>
    </location>
</feature>
<keyword evidence="14" id="KW-0100">Branched-chain amino acid biosynthesis</keyword>
<keyword evidence="9" id="KW-0479">Metal-binding</keyword>
<keyword evidence="8" id="KW-0808">Transferase</keyword>
<feature type="region of interest" description="Disordered" evidence="16">
    <location>
        <begin position="1070"/>
        <end position="1094"/>
    </location>
</feature>
<dbReference type="SUPFAM" id="SSF47113">
    <property type="entry name" value="Histone-fold"/>
    <property type="match status" value="1"/>
</dbReference>